<reference evidence="2 3" key="1">
    <citation type="journal article" date="2013" name="BMC Genomics">
        <title>Reconstruction of the lipid metabolism for the microalga Monoraphidium neglectum from its genome sequence reveals characteristics suitable for biofuel production.</title>
        <authorList>
            <person name="Bogen C."/>
            <person name="Al-Dilaimi A."/>
            <person name="Albersmeier A."/>
            <person name="Wichmann J."/>
            <person name="Grundmann M."/>
            <person name="Rupp O."/>
            <person name="Lauersen K.J."/>
            <person name="Blifernez-Klassen O."/>
            <person name="Kalinowski J."/>
            <person name="Goesmann A."/>
            <person name="Mussgnug J.H."/>
            <person name="Kruse O."/>
        </authorList>
    </citation>
    <scope>NUCLEOTIDE SEQUENCE [LARGE SCALE GENOMIC DNA]</scope>
    <source>
        <strain evidence="2 3">SAG 48.87</strain>
    </source>
</reference>
<dbReference type="SUPFAM" id="SSF51294">
    <property type="entry name" value="Hedgehog/intein (Hint) domain"/>
    <property type="match status" value="1"/>
</dbReference>
<dbReference type="InterPro" id="IPR036844">
    <property type="entry name" value="Hint_dom_sf"/>
</dbReference>
<dbReference type="EMBL" id="KK103814">
    <property type="protein sequence ID" value="KIY94912.1"/>
    <property type="molecule type" value="Genomic_DNA"/>
</dbReference>
<protein>
    <recommendedName>
        <fullName evidence="1">Hedgehog protein Hint domain-containing protein</fullName>
    </recommendedName>
</protein>
<evidence type="ECO:0000259" key="1">
    <source>
        <dbReference type="Pfam" id="PF01079"/>
    </source>
</evidence>
<dbReference type="InterPro" id="IPR001767">
    <property type="entry name" value="Hedgehog_Hint"/>
</dbReference>
<proteinExistence type="predicted"/>
<dbReference type="Gene3D" id="2.170.16.10">
    <property type="entry name" value="Hedgehog/Intein (Hint) domain"/>
    <property type="match status" value="1"/>
</dbReference>
<dbReference type="Pfam" id="PF01079">
    <property type="entry name" value="Hint"/>
    <property type="match status" value="1"/>
</dbReference>
<evidence type="ECO:0000313" key="3">
    <source>
        <dbReference type="Proteomes" id="UP000054498"/>
    </source>
</evidence>
<dbReference type="InterPro" id="IPR050387">
    <property type="entry name" value="Hedgehog_Signaling"/>
</dbReference>
<dbReference type="PANTHER" id="PTHR11889:SF31">
    <property type="entry name" value="PROTEIN HEDGEHOG"/>
    <property type="match status" value="1"/>
</dbReference>
<dbReference type="GeneID" id="25730472"/>
<dbReference type="Proteomes" id="UP000054498">
    <property type="component" value="Unassembled WGS sequence"/>
</dbReference>
<dbReference type="PANTHER" id="PTHR11889">
    <property type="entry name" value="HEDGEHOG"/>
    <property type="match status" value="1"/>
</dbReference>
<sequence length="359" mass="39109">MTDPNAKYQIDAPIEKACFPGDALVTLMDPATGGVTRRARMDELRIGDAVECLMPAARRGPGLFRDNEQRYVRGVCHVFNYHDVDADSTHSFVALHYTDAAGRPAKLRATKEHVVYVAPTNLGAADSDDDSGAATVTELPPGGFGRRADMVAVGDFLAVKGKEEGSFFYARIEAITREDHRGAYAPLLTHAGLPIVDGAAAFAWAHLPERDPHPAQNLGEFYRHIRLVKDFNDSLASGCAGAACPCLDAPDDAGRPCVRLGDRLADLPAGASDFAERTIDVWQRASSEGRTFWDYERGIKLGRFWEASRLTQWAAVNLLRLKPHTFALWATDFLMVKPKDGTIGFEPDGNWAPALPASS</sequence>
<dbReference type="OrthoDB" id="10412558at2759"/>
<feature type="domain" description="Hedgehog protein Hint" evidence="1">
    <location>
        <begin position="16"/>
        <end position="208"/>
    </location>
</feature>
<keyword evidence="3" id="KW-1185">Reference proteome</keyword>
<dbReference type="KEGG" id="mng:MNEG_13049"/>
<name>A0A0D2J4P8_9CHLO</name>
<dbReference type="AlphaFoldDB" id="A0A0D2J4P8"/>
<dbReference type="GO" id="GO:0016540">
    <property type="term" value="P:protein autoprocessing"/>
    <property type="evidence" value="ECO:0007669"/>
    <property type="project" value="InterPro"/>
</dbReference>
<evidence type="ECO:0000313" key="2">
    <source>
        <dbReference type="EMBL" id="KIY94912.1"/>
    </source>
</evidence>
<organism evidence="2 3">
    <name type="scientific">Monoraphidium neglectum</name>
    <dbReference type="NCBI Taxonomy" id="145388"/>
    <lineage>
        <taxon>Eukaryota</taxon>
        <taxon>Viridiplantae</taxon>
        <taxon>Chlorophyta</taxon>
        <taxon>core chlorophytes</taxon>
        <taxon>Chlorophyceae</taxon>
        <taxon>CS clade</taxon>
        <taxon>Sphaeropleales</taxon>
        <taxon>Selenastraceae</taxon>
        <taxon>Monoraphidium</taxon>
    </lineage>
</organism>
<accession>A0A0D2J4P8</accession>
<dbReference type="RefSeq" id="XP_013893932.1">
    <property type="nucleotide sequence ID" value="XM_014038478.1"/>
</dbReference>
<gene>
    <name evidence="2" type="ORF">MNEG_13049</name>
</gene>